<evidence type="ECO:0000256" key="3">
    <source>
        <dbReference type="ARBA" id="ARBA00022737"/>
    </source>
</evidence>
<protein>
    <recommendedName>
        <fullName evidence="2">phospholipase D</fullName>
        <ecNumber evidence="2">3.1.4.4</ecNumber>
    </recommendedName>
</protein>
<dbReference type="Proteomes" id="UP000288805">
    <property type="component" value="Unassembled WGS sequence"/>
</dbReference>
<dbReference type="InterPro" id="IPR015679">
    <property type="entry name" value="PLipase_D_fam"/>
</dbReference>
<organism evidence="8 9">
    <name type="scientific">Vitis vinifera</name>
    <name type="common">Grape</name>
    <dbReference type="NCBI Taxonomy" id="29760"/>
    <lineage>
        <taxon>Eukaryota</taxon>
        <taxon>Viridiplantae</taxon>
        <taxon>Streptophyta</taxon>
        <taxon>Embryophyta</taxon>
        <taxon>Tracheophyta</taxon>
        <taxon>Spermatophyta</taxon>
        <taxon>Magnoliopsida</taxon>
        <taxon>eudicotyledons</taxon>
        <taxon>Gunneridae</taxon>
        <taxon>Pentapetalae</taxon>
        <taxon>rosids</taxon>
        <taxon>Vitales</taxon>
        <taxon>Vitaceae</taxon>
        <taxon>Viteae</taxon>
        <taxon>Vitis</taxon>
    </lineage>
</organism>
<feature type="domain" description="PLD phosphodiesterase" evidence="7">
    <location>
        <begin position="237"/>
        <end position="264"/>
    </location>
</feature>
<evidence type="ECO:0000256" key="1">
    <source>
        <dbReference type="ARBA" id="ARBA00000798"/>
    </source>
</evidence>
<dbReference type="PROSITE" id="PS50035">
    <property type="entry name" value="PLD"/>
    <property type="match status" value="1"/>
</dbReference>
<dbReference type="PANTHER" id="PTHR18896:SF76">
    <property type="entry name" value="PHOSPHOLIPASE"/>
    <property type="match status" value="1"/>
</dbReference>
<dbReference type="GO" id="GO:0004630">
    <property type="term" value="F:phospholipase D activity"/>
    <property type="evidence" value="ECO:0007669"/>
    <property type="project" value="UniProtKB-EC"/>
</dbReference>
<dbReference type="EMBL" id="QGNW01001467">
    <property type="protein sequence ID" value="RVW40024.1"/>
    <property type="molecule type" value="Genomic_DNA"/>
</dbReference>
<keyword evidence="4" id="KW-0378">Hydrolase</keyword>
<dbReference type="SMART" id="SM00155">
    <property type="entry name" value="PLDc"/>
    <property type="match status" value="1"/>
</dbReference>
<evidence type="ECO:0000313" key="8">
    <source>
        <dbReference type="EMBL" id="RVW40024.1"/>
    </source>
</evidence>
<evidence type="ECO:0000256" key="6">
    <source>
        <dbReference type="ARBA" id="ARBA00023098"/>
    </source>
</evidence>
<evidence type="ECO:0000259" key="7">
    <source>
        <dbReference type="PROSITE" id="PS50035"/>
    </source>
</evidence>
<comment type="catalytic activity">
    <reaction evidence="1">
        <text>a 1,2-diacyl-sn-glycero-3-phosphocholine + H2O = a 1,2-diacyl-sn-glycero-3-phosphate + choline + H(+)</text>
        <dbReference type="Rhea" id="RHEA:14445"/>
        <dbReference type="ChEBI" id="CHEBI:15354"/>
        <dbReference type="ChEBI" id="CHEBI:15377"/>
        <dbReference type="ChEBI" id="CHEBI:15378"/>
        <dbReference type="ChEBI" id="CHEBI:57643"/>
        <dbReference type="ChEBI" id="CHEBI:58608"/>
        <dbReference type="EC" id="3.1.4.4"/>
    </reaction>
</comment>
<keyword evidence="6" id="KW-0443">Lipid metabolism</keyword>
<keyword evidence="5" id="KW-0442">Lipid degradation</keyword>
<dbReference type="GO" id="GO:0016042">
    <property type="term" value="P:lipid catabolic process"/>
    <property type="evidence" value="ECO:0007669"/>
    <property type="project" value="UniProtKB-KW"/>
</dbReference>
<gene>
    <name evidence="8" type="primary">PLDZETA1_0</name>
    <name evidence="8" type="ORF">CK203_088972</name>
</gene>
<evidence type="ECO:0000256" key="5">
    <source>
        <dbReference type="ARBA" id="ARBA00022963"/>
    </source>
</evidence>
<name>A0A438DX11_VITVI</name>
<sequence length="298" mass="34198">MVCKFLEVSKLSFSPEYGPKLKEDYVMVKHLPKIPKEDDTRKCCPCPWFSCCNDNWQKVWAVLKPGFLALLEDPFHPQPLDIIVFDLLPASDGNGEGRLSLAKEIKERNPLRHALKVRSMWGLSEDGSLAQWFVDGRAAFEAIASAIEEAKSEIFICGWWVCPELYLRRPFHSHASSRLDALLEAKAKQGVQIYILLYKEVALALKINSVYSKRKLLSIHENVRVLRYPDHFSTGVYLWSHHEKLVIVDYQICFIGGLDLCFGRYDTLEHKVGDHPPLMWPGKDYYNPRQVLFSISGS</sequence>
<dbReference type="PANTHER" id="PTHR18896">
    <property type="entry name" value="PHOSPHOLIPASE D"/>
    <property type="match status" value="1"/>
</dbReference>
<evidence type="ECO:0000256" key="4">
    <source>
        <dbReference type="ARBA" id="ARBA00022801"/>
    </source>
</evidence>
<keyword evidence="3" id="KW-0677">Repeat</keyword>
<dbReference type="Pfam" id="PF00614">
    <property type="entry name" value="PLDc"/>
    <property type="match status" value="1"/>
</dbReference>
<evidence type="ECO:0000313" key="9">
    <source>
        <dbReference type="Proteomes" id="UP000288805"/>
    </source>
</evidence>
<dbReference type="AlphaFoldDB" id="A0A438DX11"/>
<dbReference type="SUPFAM" id="SSF56024">
    <property type="entry name" value="Phospholipase D/nuclease"/>
    <property type="match status" value="1"/>
</dbReference>
<dbReference type="CDD" id="cd09138">
    <property type="entry name" value="PLDc_vPLD1_2_yPLD_like_1"/>
    <property type="match status" value="1"/>
</dbReference>
<evidence type="ECO:0000256" key="2">
    <source>
        <dbReference type="ARBA" id="ARBA00012027"/>
    </source>
</evidence>
<dbReference type="InterPro" id="IPR001736">
    <property type="entry name" value="PLipase_D/transphosphatidylase"/>
</dbReference>
<proteinExistence type="predicted"/>
<dbReference type="EC" id="3.1.4.4" evidence="2"/>
<reference evidence="8 9" key="1">
    <citation type="journal article" date="2018" name="PLoS Genet.">
        <title>Population sequencing reveals clonal diversity and ancestral inbreeding in the grapevine cultivar Chardonnay.</title>
        <authorList>
            <person name="Roach M.J."/>
            <person name="Johnson D.L."/>
            <person name="Bohlmann J."/>
            <person name="van Vuuren H.J."/>
            <person name="Jones S.J."/>
            <person name="Pretorius I.S."/>
            <person name="Schmidt S.A."/>
            <person name="Borneman A.R."/>
        </authorList>
    </citation>
    <scope>NUCLEOTIDE SEQUENCE [LARGE SCALE GENOMIC DNA]</scope>
    <source>
        <strain evidence="9">cv. Chardonnay</strain>
        <tissue evidence="8">Leaf</tissue>
    </source>
</reference>
<comment type="caution">
    <text evidence="8">The sequence shown here is derived from an EMBL/GenBank/DDBJ whole genome shotgun (WGS) entry which is preliminary data.</text>
</comment>
<accession>A0A438DX11</accession>
<dbReference type="Gene3D" id="3.30.870.10">
    <property type="entry name" value="Endonuclease Chain A"/>
    <property type="match status" value="1"/>
</dbReference>